<accession>A0AAI9PCQ4</accession>
<dbReference type="RefSeq" id="WP_261865185.1">
    <property type="nucleotide sequence ID" value="NZ_BRLF01000001.1"/>
</dbReference>
<sequence>MDNFLISSFVLSDNQPMYKNQANSGRLIQRSTGIQYFDISFQVSLNIEDRLKFQQWIAEYSQGKPFEMSLGWYSMYNGIQKDTVTVLNAANKSTYKISCDSDLEVGTLIQFSGHKKIYRIIANDGENLSIFPNLRQSVQENETIKYNDIKGTFILNVDKNQYQYKSEKVLQQTFTAVEDITA</sequence>
<dbReference type="AlphaFoldDB" id="A0AAI9PCQ4"/>
<gene>
    <name evidence="2" type="ORF">Pcaca03_00240</name>
    <name evidence="1" type="ORF">SOASR016_00240</name>
</gene>
<evidence type="ECO:0000313" key="1">
    <source>
        <dbReference type="EMBL" id="GKX45272.1"/>
    </source>
</evidence>
<dbReference type="EMBL" id="BRLF01000001">
    <property type="protein sequence ID" value="GKX45272.1"/>
    <property type="molecule type" value="Genomic_DNA"/>
</dbReference>
<reference evidence="1" key="1">
    <citation type="submission" date="2022-06" db="EMBL/GenBank/DDBJ databases">
        <title>Draft genome sequences of Pectobacterium carotovorum subsp. carotovorum str. NBRC12380.</title>
        <authorList>
            <person name="Wakabayashi Y."/>
            <person name="Kojima K."/>
        </authorList>
    </citation>
    <scope>NUCLEOTIDE SEQUENCE</scope>
    <source>
        <strain evidence="1">NBRC 12380</strain>
    </source>
</reference>
<dbReference type="Proteomes" id="UP001058167">
    <property type="component" value="Unassembled WGS sequence"/>
</dbReference>
<proteinExistence type="predicted"/>
<evidence type="ECO:0000313" key="2">
    <source>
        <dbReference type="EMBL" id="GLV67580.1"/>
    </source>
</evidence>
<protein>
    <submittedName>
        <fullName evidence="2">Uncharacterized protein</fullName>
    </submittedName>
</protein>
<dbReference type="Proteomes" id="UP001165145">
    <property type="component" value="Unassembled WGS sequence"/>
</dbReference>
<comment type="caution">
    <text evidence="2">The sequence shown here is derived from an EMBL/GenBank/DDBJ whole genome shotgun (WGS) entry which is preliminary data.</text>
</comment>
<dbReference type="EMBL" id="BSRL01000001">
    <property type="protein sequence ID" value="GLV67580.1"/>
    <property type="molecule type" value="Genomic_DNA"/>
</dbReference>
<evidence type="ECO:0000313" key="4">
    <source>
        <dbReference type="Proteomes" id="UP001165145"/>
    </source>
</evidence>
<keyword evidence="3" id="KW-1185">Reference proteome</keyword>
<reference evidence="2" key="2">
    <citation type="submission" date="2023-02" db="EMBL/GenBank/DDBJ databases">
        <title>Pectobacterium carotovorum subsp. carotovorum NBRC 12380.</title>
        <authorList>
            <person name="Ichikawa N."/>
            <person name="Sato H."/>
            <person name="Tonouchi N."/>
        </authorList>
    </citation>
    <scope>NUCLEOTIDE SEQUENCE</scope>
    <source>
        <strain evidence="2">NBRC 12380</strain>
    </source>
</reference>
<name>A0AAI9PCQ4_PECCC</name>
<organism evidence="2 4">
    <name type="scientific">Pectobacterium carotovorum subsp. carotovorum</name>
    <name type="common">Erwinia carotovora subsp. carotovora</name>
    <dbReference type="NCBI Taxonomy" id="555"/>
    <lineage>
        <taxon>Bacteria</taxon>
        <taxon>Pseudomonadati</taxon>
        <taxon>Pseudomonadota</taxon>
        <taxon>Gammaproteobacteria</taxon>
        <taxon>Enterobacterales</taxon>
        <taxon>Pectobacteriaceae</taxon>
        <taxon>Pectobacterium</taxon>
    </lineage>
</organism>
<evidence type="ECO:0000313" key="3">
    <source>
        <dbReference type="Proteomes" id="UP001058167"/>
    </source>
</evidence>